<keyword evidence="3 7" id="KW-0489">Methyltransferase</keyword>
<dbReference type="PIRSF" id="PIRSF000398">
    <property type="entry name" value="M_m6A_EcoRV"/>
    <property type="match status" value="1"/>
</dbReference>
<dbReference type="PANTHER" id="PTHR30481">
    <property type="entry name" value="DNA ADENINE METHYLASE"/>
    <property type="match status" value="1"/>
</dbReference>
<dbReference type="GO" id="GO:0009007">
    <property type="term" value="F:site-specific DNA-methyltransferase (adenine-specific) activity"/>
    <property type="evidence" value="ECO:0007669"/>
    <property type="project" value="UniProtKB-EC"/>
</dbReference>
<dbReference type="GO" id="GO:0006298">
    <property type="term" value="P:mismatch repair"/>
    <property type="evidence" value="ECO:0007669"/>
    <property type="project" value="TreeGrafter"/>
</dbReference>
<sequence>MGRKNFWSPLRYPGGKIKVASIVRDILIENEIVGATYIEPFAGGAGVALYLLFGNYTDKIIINDFDKRIFALWYSILNYSEELIEMIYNTPITIQEWEKHRSIVMNQDEDISLLELGFSTLFLNRTNRSGIIKAGPIGGFKQQGKYLIDCRFNKEDLIYKIREINKKKSRIRLYNLDAVEFIKKVVNKQRKKAFIFFDPPYFKKGRELYTNFYSYQDHLALYNEIKKIQKHAWITTYDVADEIIEIYSDLSYREFIINHSAANKGKSSELLFCSEGLVLPKSFYSLLITKDDEEVKTRS</sequence>
<dbReference type="GO" id="GO:1904047">
    <property type="term" value="F:S-adenosyl-L-methionine binding"/>
    <property type="evidence" value="ECO:0007669"/>
    <property type="project" value="TreeGrafter"/>
</dbReference>
<reference evidence="7 8" key="1">
    <citation type="submission" date="2016-10" db="EMBL/GenBank/DDBJ databases">
        <authorList>
            <person name="de Groot N.N."/>
        </authorList>
    </citation>
    <scope>NUCLEOTIDE SEQUENCE [LARGE SCALE GENOMIC DNA]</scope>
    <source>
        <strain evidence="7 8">DSM 46701</strain>
    </source>
</reference>
<evidence type="ECO:0000313" key="7">
    <source>
        <dbReference type="EMBL" id="SEN33687.1"/>
    </source>
</evidence>
<dbReference type="PRINTS" id="PR00505">
    <property type="entry name" value="D12N6MTFRASE"/>
</dbReference>
<dbReference type="RefSeq" id="WP_089969061.1">
    <property type="nucleotide sequence ID" value="NZ_FOCQ01000009.1"/>
</dbReference>
<keyword evidence="4" id="KW-0808">Transferase</keyword>
<evidence type="ECO:0000256" key="3">
    <source>
        <dbReference type="ARBA" id="ARBA00022603"/>
    </source>
</evidence>
<keyword evidence="5" id="KW-0949">S-adenosyl-L-methionine</keyword>
<dbReference type="PANTHER" id="PTHR30481:SF2">
    <property type="entry name" value="SITE-SPECIFIC DNA-METHYLTRANSFERASE (ADENINE-SPECIFIC)"/>
    <property type="match status" value="1"/>
</dbReference>
<evidence type="ECO:0000256" key="2">
    <source>
        <dbReference type="ARBA" id="ARBA00011900"/>
    </source>
</evidence>
<dbReference type="STRING" id="1173111.SAMN05444955_1093"/>
<evidence type="ECO:0000256" key="6">
    <source>
        <dbReference type="ARBA" id="ARBA00047942"/>
    </source>
</evidence>
<comment type="similarity">
    <text evidence="1">Belongs to the N(4)/N(6)-methyltransferase family.</text>
</comment>
<dbReference type="InterPro" id="IPR012327">
    <property type="entry name" value="MeTrfase_D12"/>
</dbReference>
<dbReference type="EMBL" id="FOCQ01000009">
    <property type="protein sequence ID" value="SEN33687.1"/>
    <property type="molecule type" value="Genomic_DNA"/>
</dbReference>
<dbReference type="InterPro" id="IPR012263">
    <property type="entry name" value="M_m6A_EcoRV"/>
</dbReference>
<dbReference type="OrthoDB" id="9805629at2"/>
<dbReference type="InterPro" id="IPR029063">
    <property type="entry name" value="SAM-dependent_MTases_sf"/>
</dbReference>
<dbReference type="Proteomes" id="UP000199695">
    <property type="component" value="Unassembled WGS sequence"/>
</dbReference>
<evidence type="ECO:0000313" key="8">
    <source>
        <dbReference type="Proteomes" id="UP000199695"/>
    </source>
</evidence>
<dbReference type="GO" id="GO:0032259">
    <property type="term" value="P:methylation"/>
    <property type="evidence" value="ECO:0007669"/>
    <property type="project" value="UniProtKB-KW"/>
</dbReference>
<dbReference type="Gene3D" id="1.10.1020.10">
    <property type="entry name" value="Adenine-specific Methyltransferase, Domain 2"/>
    <property type="match status" value="1"/>
</dbReference>
<evidence type="ECO:0000256" key="5">
    <source>
        <dbReference type="ARBA" id="ARBA00022691"/>
    </source>
</evidence>
<keyword evidence="8" id="KW-1185">Reference proteome</keyword>
<dbReference type="EC" id="2.1.1.72" evidence="2"/>
<dbReference type="SUPFAM" id="SSF53335">
    <property type="entry name" value="S-adenosyl-L-methionine-dependent methyltransferases"/>
    <property type="match status" value="1"/>
</dbReference>
<name>A0A1H8FR04_9BACL</name>
<comment type="catalytic activity">
    <reaction evidence="6">
        <text>a 2'-deoxyadenosine in DNA + S-adenosyl-L-methionine = an N(6)-methyl-2'-deoxyadenosine in DNA + S-adenosyl-L-homocysteine + H(+)</text>
        <dbReference type="Rhea" id="RHEA:15197"/>
        <dbReference type="Rhea" id="RHEA-COMP:12418"/>
        <dbReference type="Rhea" id="RHEA-COMP:12419"/>
        <dbReference type="ChEBI" id="CHEBI:15378"/>
        <dbReference type="ChEBI" id="CHEBI:57856"/>
        <dbReference type="ChEBI" id="CHEBI:59789"/>
        <dbReference type="ChEBI" id="CHEBI:90615"/>
        <dbReference type="ChEBI" id="CHEBI:90616"/>
        <dbReference type="EC" id="2.1.1.72"/>
    </reaction>
</comment>
<dbReference type="GO" id="GO:0009307">
    <property type="term" value="P:DNA restriction-modification system"/>
    <property type="evidence" value="ECO:0007669"/>
    <property type="project" value="InterPro"/>
</dbReference>
<accession>A0A1H8FR04</accession>
<dbReference type="Pfam" id="PF02086">
    <property type="entry name" value="MethyltransfD12"/>
    <property type="match status" value="1"/>
</dbReference>
<organism evidence="7 8">
    <name type="scientific">Lihuaxuella thermophila</name>
    <dbReference type="NCBI Taxonomy" id="1173111"/>
    <lineage>
        <taxon>Bacteria</taxon>
        <taxon>Bacillati</taxon>
        <taxon>Bacillota</taxon>
        <taxon>Bacilli</taxon>
        <taxon>Bacillales</taxon>
        <taxon>Thermoactinomycetaceae</taxon>
        <taxon>Lihuaxuella</taxon>
    </lineage>
</organism>
<dbReference type="AlphaFoldDB" id="A0A1H8FR04"/>
<evidence type="ECO:0000256" key="4">
    <source>
        <dbReference type="ARBA" id="ARBA00022679"/>
    </source>
</evidence>
<protein>
    <recommendedName>
        <fullName evidence="2">site-specific DNA-methyltransferase (adenine-specific)</fullName>
        <ecNumber evidence="2">2.1.1.72</ecNumber>
    </recommendedName>
</protein>
<proteinExistence type="inferred from homology"/>
<dbReference type="InterPro" id="IPR023095">
    <property type="entry name" value="Ade_MeTrfase_dom_2"/>
</dbReference>
<dbReference type="GO" id="GO:0043565">
    <property type="term" value="F:sequence-specific DNA binding"/>
    <property type="evidence" value="ECO:0007669"/>
    <property type="project" value="TreeGrafter"/>
</dbReference>
<gene>
    <name evidence="7" type="ORF">SAMN05444955_1093</name>
</gene>
<evidence type="ECO:0000256" key="1">
    <source>
        <dbReference type="ARBA" id="ARBA00006594"/>
    </source>
</evidence>
<dbReference type="Gene3D" id="3.40.50.150">
    <property type="entry name" value="Vaccinia Virus protein VP39"/>
    <property type="match status" value="1"/>
</dbReference>